<evidence type="ECO:0000313" key="2">
    <source>
        <dbReference type="Proteomes" id="UP000580250"/>
    </source>
</evidence>
<dbReference type="EMBL" id="CAJEWN010000667">
    <property type="protein sequence ID" value="CAD2188024.1"/>
    <property type="molecule type" value="Genomic_DNA"/>
</dbReference>
<dbReference type="AlphaFoldDB" id="A0A6V7WLX5"/>
<organism evidence="1 2">
    <name type="scientific">Meloidogyne enterolobii</name>
    <name type="common">Root-knot nematode worm</name>
    <name type="synonym">Meloidogyne mayaguensis</name>
    <dbReference type="NCBI Taxonomy" id="390850"/>
    <lineage>
        <taxon>Eukaryota</taxon>
        <taxon>Metazoa</taxon>
        <taxon>Ecdysozoa</taxon>
        <taxon>Nematoda</taxon>
        <taxon>Chromadorea</taxon>
        <taxon>Rhabditida</taxon>
        <taxon>Tylenchina</taxon>
        <taxon>Tylenchomorpha</taxon>
        <taxon>Tylenchoidea</taxon>
        <taxon>Meloidogynidae</taxon>
        <taxon>Meloidogyninae</taxon>
        <taxon>Meloidogyne</taxon>
    </lineage>
</organism>
<accession>A0A6V7WLX5</accession>
<comment type="caution">
    <text evidence="1">The sequence shown here is derived from an EMBL/GenBank/DDBJ whole genome shotgun (WGS) entry which is preliminary data.</text>
</comment>
<name>A0A6V7WLX5_MELEN</name>
<sequence>MIINFKWNEIDFNVNKRKEKLPPNSWTDKKLKRKKIFLGSEAFFINYFGPRKSEEM</sequence>
<reference evidence="1 2" key="1">
    <citation type="submission" date="2020-08" db="EMBL/GenBank/DDBJ databases">
        <authorList>
            <person name="Koutsovoulos G."/>
            <person name="Danchin GJ E."/>
        </authorList>
    </citation>
    <scope>NUCLEOTIDE SEQUENCE [LARGE SCALE GENOMIC DNA]</scope>
</reference>
<gene>
    <name evidence="1" type="ORF">MENT_LOCUS40645</name>
</gene>
<proteinExistence type="predicted"/>
<dbReference type="Proteomes" id="UP000580250">
    <property type="component" value="Unassembled WGS sequence"/>
</dbReference>
<evidence type="ECO:0000313" key="1">
    <source>
        <dbReference type="EMBL" id="CAD2188024.1"/>
    </source>
</evidence>
<protein>
    <submittedName>
        <fullName evidence="1">Uncharacterized protein</fullName>
    </submittedName>
</protein>